<reference evidence="2" key="1">
    <citation type="submission" date="2019-08" db="EMBL/GenBank/DDBJ databases">
        <authorList>
            <person name="Kucharzyk K."/>
            <person name="Murdoch R.W."/>
            <person name="Higgins S."/>
            <person name="Loffler F."/>
        </authorList>
    </citation>
    <scope>NUCLEOTIDE SEQUENCE</scope>
</reference>
<keyword evidence="1" id="KW-0472">Membrane</keyword>
<evidence type="ECO:0008006" key="3">
    <source>
        <dbReference type="Google" id="ProtNLM"/>
    </source>
</evidence>
<dbReference type="PANTHER" id="PTHR35342:SF5">
    <property type="entry name" value="TRICARBOXYLIC TRANSPORT PROTEIN"/>
    <property type="match status" value="1"/>
</dbReference>
<dbReference type="EMBL" id="VSSQ01040681">
    <property type="protein sequence ID" value="MPM93985.1"/>
    <property type="molecule type" value="Genomic_DNA"/>
</dbReference>
<organism evidence="2">
    <name type="scientific">bioreactor metagenome</name>
    <dbReference type="NCBI Taxonomy" id="1076179"/>
    <lineage>
        <taxon>unclassified sequences</taxon>
        <taxon>metagenomes</taxon>
        <taxon>ecological metagenomes</taxon>
    </lineage>
</organism>
<accession>A0A645DXF1</accession>
<name>A0A645DXF1_9ZZZZ</name>
<protein>
    <recommendedName>
        <fullName evidence="3">Tricarboxylate transport membrane protein TctA</fullName>
    </recommendedName>
</protein>
<sequence length="101" mass="11308">MFDVAVMFFFGILGYFLRRRGYSVAPMTLALVLGGMMDSNFRRAISLASSENHAFLALFGRPITIILTVLTLFTIISNVPAVKRYFAKRKELRNASRAGVN</sequence>
<keyword evidence="1" id="KW-1133">Transmembrane helix</keyword>
<dbReference type="AlphaFoldDB" id="A0A645DXF1"/>
<gene>
    <name evidence="2" type="ORF">SDC9_141127</name>
</gene>
<feature type="transmembrane region" description="Helical" evidence="1">
    <location>
        <begin position="54"/>
        <end position="79"/>
    </location>
</feature>
<evidence type="ECO:0000313" key="2">
    <source>
        <dbReference type="EMBL" id="MPM93985.1"/>
    </source>
</evidence>
<proteinExistence type="predicted"/>
<evidence type="ECO:0000256" key="1">
    <source>
        <dbReference type="SAM" id="Phobius"/>
    </source>
</evidence>
<comment type="caution">
    <text evidence="2">The sequence shown here is derived from an EMBL/GenBank/DDBJ whole genome shotgun (WGS) entry which is preliminary data.</text>
</comment>
<keyword evidence="1" id="KW-0812">Transmembrane</keyword>
<dbReference type="PANTHER" id="PTHR35342">
    <property type="entry name" value="TRICARBOXYLIC TRANSPORT PROTEIN"/>
    <property type="match status" value="1"/>
</dbReference>